<sequence>MKNKLKIISVLSTIALAAMLTAACSQDEAKPANTATKTESAATETTAKTAEIKTMTGEELVAQNSDKKKDEVLIIDVRSADEYKAGHIPNAININIDEFEGRLAELKDYKDKPIIAYCNSGKKSGQAAEILVNNGFQDVTNAQGVKEFKYDLVQYEDVRGEAFQTLIDENKDIVLVDVRPAKQVEEEGMIEGAINVPFDEVEAYLDQLPKRKTIALYCNTGTKSAEVAKHLESLGYENIVNSIEGVKEYPFELDCC</sequence>
<dbReference type="GO" id="GO:0016740">
    <property type="term" value="F:transferase activity"/>
    <property type="evidence" value="ECO:0007669"/>
    <property type="project" value="UniProtKB-KW"/>
</dbReference>
<dbReference type="RefSeq" id="WP_184525745.1">
    <property type="nucleotide sequence ID" value="NZ_JACHGK010000006.1"/>
</dbReference>
<dbReference type="CDD" id="cd00158">
    <property type="entry name" value="RHOD"/>
    <property type="match status" value="2"/>
</dbReference>
<dbReference type="PANTHER" id="PTHR43031">
    <property type="entry name" value="FAD-DEPENDENT OXIDOREDUCTASE"/>
    <property type="match status" value="1"/>
</dbReference>
<dbReference type="InterPro" id="IPR050229">
    <property type="entry name" value="GlpE_sulfurtransferase"/>
</dbReference>
<dbReference type="SUPFAM" id="SSF52821">
    <property type="entry name" value="Rhodanese/Cell cycle control phosphatase"/>
    <property type="match status" value="2"/>
</dbReference>
<gene>
    <name evidence="4" type="ORF">HNR53_002207</name>
</gene>
<dbReference type="PROSITE" id="PS50206">
    <property type="entry name" value="RHODANESE_3"/>
    <property type="match status" value="2"/>
</dbReference>
<proteinExistence type="predicted"/>
<reference evidence="4 5" key="1">
    <citation type="submission" date="2020-08" db="EMBL/GenBank/DDBJ databases">
        <title>Genomic Encyclopedia of Type Strains, Phase IV (KMG-IV): sequencing the most valuable type-strain genomes for metagenomic binning, comparative biology and taxonomic classification.</title>
        <authorList>
            <person name="Goeker M."/>
        </authorList>
    </citation>
    <scope>NUCLEOTIDE SEQUENCE [LARGE SCALE GENOMIC DNA]</scope>
    <source>
        <strain evidence="4 5">DSM 5391</strain>
    </source>
</reference>
<dbReference type="PROSITE" id="PS51257">
    <property type="entry name" value="PROKAR_LIPOPROTEIN"/>
    <property type="match status" value="1"/>
</dbReference>
<protein>
    <submittedName>
        <fullName evidence="4">Rhodanese-related sulfurtransferase</fullName>
    </submittedName>
</protein>
<dbReference type="AlphaFoldDB" id="A0A7X0LVG1"/>
<dbReference type="Proteomes" id="UP000531594">
    <property type="component" value="Unassembled WGS sequence"/>
</dbReference>
<dbReference type="InterPro" id="IPR001763">
    <property type="entry name" value="Rhodanese-like_dom"/>
</dbReference>
<feature type="signal peptide" evidence="2">
    <location>
        <begin position="1"/>
        <end position="17"/>
    </location>
</feature>
<dbReference type="Gene3D" id="3.40.250.10">
    <property type="entry name" value="Rhodanese-like domain"/>
    <property type="match status" value="2"/>
</dbReference>
<dbReference type="PANTHER" id="PTHR43031:SF1">
    <property type="entry name" value="PYRIDINE NUCLEOTIDE-DISULPHIDE OXIDOREDUCTASE"/>
    <property type="match status" value="1"/>
</dbReference>
<evidence type="ECO:0000256" key="1">
    <source>
        <dbReference type="SAM" id="MobiDB-lite"/>
    </source>
</evidence>
<dbReference type="Pfam" id="PF00581">
    <property type="entry name" value="Rhodanese"/>
    <property type="match status" value="2"/>
</dbReference>
<feature type="chain" id="PRO_5038579939" evidence="2">
    <location>
        <begin position="18"/>
        <end position="256"/>
    </location>
</feature>
<keyword evidence="5" id="KW-1185">Reference proteome</keyword>
<keyword evidence="4" id="KW-0808">Transferase</keyword>
<evidence type="ECO:0000259" key="3">
    <source>
        <dbReference type="PROSITE" id="PS50206"/>
    </source>
</evidence>
<keyword evidence="2" id="KW-0732">Signal</keyword>
<accession>A0A7X0LVG1</accession>
<feature type="region of interest" description="Disordered" evidence="1">
    <location>
        <begin position="28"/>
        <end position="47"/>
    </location>
</feature>
<evidence type="ECO:0000256" key="2">
    <source>
        <dbReference type="SAM" id="SignalP"/>
    </source>
</evidence>
<feature type="domain" description="Rhodanese" evidence="3">
    <location>
        <begin position="169"/>
        <end position="252"/>
    </location>
</feature>
<organism evidence="4 5">
    <name type="scientific">Bacillus benzoevorans</name>
    <dbReference type="NCBI Taxonomy" id="1456"/>
    <lineage>
        <taxon>Bacteria</taxon>
        <taxon>Bacillati</taxon>
        <taxon>Bacillota</taxon>
        <taxon>Bacilli</taxon>
        <taxon>Bacillales</taxon>
        <taxon>Bacillaceae</taxon>
        <taxon>Bacillus</taxon>
    </lineage>
</organism>
<comment type="caution">
    <text evidence="4">The sequence shown here is derived from an EMBL/GenBank/DDBJ whole genome shotgun (WGS) entry which is preliminary data.</text>
</comment>
<dbReference type="SMART" id="SM00450">
    <property type="entry name" value="RHOD"/>
    <property type="match status" value="2"/>
</dbReference>
<dbReference type="InterPro" id="IPR036873">
    <property type="entry name" value="Rhodanese-like_dom_sf"/>
</dbReference>
<dbReference type="EMBL" id="JACHGK010000006">
    <property type="protein sequence ID" value="MBB6445588.1"/>
    <property type="molecule type" value="Genomic_DNA"/>
</dbReference>
<evidence type="ECO:0000313" key="4">
    <source>
        <dbReference type="EMBL" id="MBB6445588.1"/>
    </source>
</evidence>
<name>A0A7X0LVG1_9BACI</name>
<feature type="compositionally biased region" description="Low complexity" evidence="1">
    <location>
        <begin position="32"/>
        <end position="47"/>
    </location>
</feature>
<feature type="domain" description="Rhodanese" evidence="3">
    <location>
        <begin position="68"/>
        <end position="146"/>
    </location>
</feature>
<evidence type="ECO:0000313" key="5">
    <source>
        <dbReference type="Proteomes" id="UP000531594"/>
    </source>
</evidence>